<dbReference type="PANTHER" id="PTHR24123:SF33">
    <property type="entry name" value="PROTEIN HOS4"/>
    <property type="match status" value="1"/>
</dbReference>
<dbReference type="PROSITE" id="PS50297">
    <property type="entry name" value="ANK_REP_REGION"/>
    <property type="match status" value="6"/>
</dbReference>
<comment type="caution">
    <text evidence="5">The sequence shown here is derived from an EMBL/GenBank/DDBJ whole genome shotgun (WGS) entry which is preliminary data.</text>
</comment>
<feature type="repeat" description="ANK" evidence="3">
    <location>
        <begin position="213"/>
        <end position="245"/>
    </location>
</feature>
<feature type="repeat" description="ANK" evidence="3">
    <location>
        <begin position="57"/>
        <end position="89"/>
    </location>
</feature>
<evidence type="ECO:0000256" key="2">
    <source>
        <dbReference type="ARBA" id="ARBA00023043"/>
    </source>
</evidence>
<dbReference type="PRINTS" id="PR01415">
    <property type="entry name" value="ANKYRIN"/>
</dbReference>
<accession>A0A0B4I0U6</accession>
<organism evidence="5 6">
    <name type="scientific">Metarhizium guizhouense (strain ARSEF 977)</name>
    <dbReference type="NCBI Taxonomy" id="1276136"/>
    <lineage>
        <taxon>Eukaryota</taxon>
        <taxon>Fungi</taxon>
        <taxon>Dikarya</taxon>
        <taxon>Ascomycota</taxon>
        <taxon>Pezizomycotina</taxon>
        <taxon>Sordariomycetes</taxon>
        <taxon>Hypocreomycetidae</taxon>
        <taxon>Hypocreales</taxon>
        <taxon>Clavicipitaceae</taxon>
        <taxon>Metarhizium</taxon>
    </lineage>
</organism>
<dbReference type="SMART" id="SM00248">
    <property type="entry name" value="ANK"/>
    <property type="match status" value="14"/>
</dbReference>
<dbReference type="Proteomes" id="UP000031192">
    <property type="component" value="Unassembled WGS sequence"/>
</dbReference>
<dbReference type="SUPFAM" id="SSF48403">
    <property type="entry name" value="Ankyrin repeat"/>
    <property type="match status" value="2"/>
</dbReference>
<evidence type="ECO:0000256" key="4">
    <source>
        <dbReference type="SAM" id="MobiDB-lite"/>
    </source>
</evidence>
<keyword evidence="6" id="KW-1185">Reference proteome</keyword>
<protein>
    <submittedName>
        <fullName evidence="5">Ankyrin repeat protein</fullName>
    </submittedName>
</protein>
<sequence>MLLGDTTSAPTHERDVDMNSHASDGSTALIIATKGNHLNMVRILVGRGASAIWRDGNGRNALQYAAQYGHGQVLHELLEAGKVVDRDDIYYQTNPSLLSLSALAGHVQVIKMLLDRGFRDTDALVLACQYGQTAAVKVLAPYPSSASRNAGYLKAAAFHRQDTVKTLLDAGADINTKCSLNLTALHHIAYSSNPRLVQLLVSRGAKLDVRDITKSTPLHYAARRCSVECLKILVEAGAGLNVEDEKGATPLYLAATAGSEDGVGILLAAKSSFTVPRPVAGEYSTFLDLALATFKTDVFRPIVKHATDISGPGLCLSPGALFLFLYGQKEKGRDTEKVRILLEYGMDPNQELGNGSMLHYAALWGWLELAKLLCESDKTDVNLVSQKHGTPLQAAVIEGGKDGPKMVELLLSRGADARKGSGFYGSPLHAAAAMPSLVSMSGEAVAPYITMAKMILDHDNTTLNIHAGHRTTPLQFAIHSGWKGMVELLLERQSMLKDTDGTPLHLAAYLGDRKVVRCLLHYK</sequence>
<dbReference type="OrthoDB" id="341259at2759"/>
<feature type="compositionally biased region" description="Polar residues" evidence="4">
    <location>
        <begin position="1"/>
        <end position="10"/>
    </location>
</feature>
<evidence type="ECO:0000313" key="6">
    <source>
        <dbReference type="Proteomes" id="UP000031192"/>
    </source>
</evidence>
<feature type="region of interest" description="Disordered" evidence="4">
    <location>
        <begin position="1"/>
        <end position="20"/>
    </location>
</feature>
<feature type="repeat" description="ANK" evidence="3">
    <location>
        <begin position="387"/>
        <end position="422"/>
    </location>
</feature>
<evidence type="ECO:0000256" key="3">
    <source>
        <dbReference type="PROSITE-ProRule" id="PRU00023"/>
    </source>
</evidence>
<dbReference type="InterPro" id="IPR051165">
    <property type="entry name" value="Multifunctional_ANK_Repeat"/>
</dbReference>
<evidence type="ECO:0000313" key="5">
    <source>
        <dbReference type="EMBL" id="KID85874.1"/>
    </source>
</evidence>
<dbReference type="Pfam" id="PF12796">
    <property type="entry name" value="Ank_2"/>
    <property type="match status" value="5"/>
</dbReference>
<dbReference type="AlphaFoldDB" id="A0A0B4I0U6"/>
<feature type="repeat" description="ANK" evidence="3">
    <location>
        <begin position="24"/>
        <end position="56"/>
    </location>
</feature>
<evidence type="ECO:0000256" key="1">
    <source>
        <dbReference type="ARBA" id="ARBA00022737"/>
    </source>
</evidence>
<dbReference type="InterPro" id="IPR036770">
    <property type="entry name" value="Ankyrin_rpt-contain_sf"/>
</dbReference>
<keyword evidence="2 3" id="KW-0040">ANK repeat</keyword>
<dbReference type="Gene3D" id="1.25.40.20">
    <property type="entry name" value="Ankyrin repeat-containing domain"/>
    <property type="match status" value="4"/>
</dbReference>
<feature type="repeat" description="ANK" evidence="3">
    <location>
        <begin position="180"/>
        <end position="212"/>
    </location>
</feature>
<dbReference type="HOGENOM" id="CLU_000134_48_5_1"/>
<feature type="repeat" description="ANK" evidence="3">
    <location>
        <begin position="499"/>
        <end position="523"/>
    </location>
</feature>
<proteinExistence type="predicted"/>
<dbReference type="PANTHER" id="PTHR24123">
    <property type="entry name" value="ANKYRIN REPEAT-CONTAINING"/>
    <property type="match status" value="1"/>
</dbReference>
<reference evidence="5 6" key="1">
    <citation type="journal article" date="2014" name="Proc. Natl. Acad. Sci. U.S.A.">
        <title>Trajectory and genomic determinants of fungal-pathogen speciation and host adaptation.</title>
        <authorList>
            <person name="Hu X."/>
            <person name="Xiao G."/>
            <person name="Zheng P."/>
            <person name="Shang Y."/>
            <person name="Su Y."/>
            <person name="Zhang X."/>
            <person name="Liu X."/>
            <person name="Zhan S."/>
            <person name="St Leger R.J."/>
            <person name="Wang C."/>
        </authorList>
    </citation>
    <scope>NUCLEOTIDE SEQUENCE [LARGE SCALE GENOMIC DNA]</scope>
    <source>
        <strain evidence="5 6">ARSEF 977</strain>
    </source>
</reference>
<dbReference type="EMBL" id="AZNH01000026">
    <property type="protein sequence ID" value="KID85874.1"/>
    <property type="molecule type" value="Genomic_DNA"/>
</dbReference>
<gene>
    <name evidence="5" type="ORF">MGU_06983</name>
</gene>
<name>A0A0B4I0U6_METGA</name>
<dbReference type="InterPro" id="IPR002110">
    <property type="entry name" value="Ankyrin_rpt"/>
</dbReference>
<keyword evidence="1" id="KW-0677">Repeat</keyword>
<dbReference type="PROSITE" id="PS50088">
    <property type="entry name" value="ANK_REPEAT"/>
    <property type="match status" value="6"/>
</dbReference>